<keyword evidence="2" id="KW-1185">Reference proteome</keyword>
<dbReference type="Proteomes" id="UP000265703">
    <property type="component" value="Unassembled WGS sequence"/>
</dbReference>
<reference evidence="1 2" key="1">
    <citation type="submission" date="2018-06" db="EMBL/GenBank/DDBJ databases">
        <title>Comparative genomics reveals the genomic features of Rhizophagus irregularis, R. cerebriforme, R. diaphanum and Gigaspora rosea, and their symbiotic lifestyle signature.</title>
        <authorList>
            <person name="Morin E."/>
            <person name="San Clemente H."/>
            <person name="Chen E.C.H."/>
            <person name="De La Providencia I."/>
            <person name="Hainaut M."/>
            <person name="Kuo A."/>
            <person name="Kohler A."/>
            <person name="Murat C."/>
            <person name="Tang N."/>
            <person name="Roy S."/>
            <person name="Loubradou J."/>
            <person name="Henrissat B."/>
            <person name="Grigoriev I.V."/>
            <person name="Corradi N."/>
            <person name="Roux C."/>
            <person name="Martin F.M."/>
        </authorList>
    </citation>
    <scope>NUCLEOTIDE SEQUENCE [LARGE SCALE GENOMIC DNA]</scope>
    <source>
        <strain evidence="1 2">DAOM 227022</strain>
    </source>
</reference>
<evidence type="ECO:0000313" key="2">
    <source>
        <dbReference type="Proteomes" id="UP000265703"/>
    </source>
</evidence>
<organism evidence="1 2">
    <name type="scientific">Glomus cerebriforme</name>
    <dbReference type="NCBI Taxonomy" id="658196"/>
    <lineage>
        <taxon>Eukaryota</taxon>
        <taxon>Fungi</taxon>
        <taxon>Fungi incertae sedis</taxon>
        <taxon>Mucoromycota</taxon>
        <taxon>Glomeromycotina</taxon>
        <taxon>Glomeromycetes</taxon>
        <taxon>Glomerales</taxon>
        <taxon>Glomeraceae</taxon>
        <taxon>Glomus</taxon>
    </lineage>
</organism>
<protein>
    <submittedName>
        <fullName evidence="1">Uncharacterized protein</fullName>
    </submittedName>
</protein>
<comment type="caution">
    <text evidence="1">The sequence shown here is derived from an EMBL/GenBank/DDBJ whole genome shotgun (WGS) entry which is preliminary data.</text>
</comment>
<dbReference type="EMBL" id="QKYT01000294">
    <property type="protein sequence ID" value="RIA87739.1"/>
    <property type="molecule type" value="Genomic_DNA"/>
</dbReference>
<gene>
    <name evidence="1" type="ORF">C1645_827321</name>
</gene>
<evidence type="ECO:0000313" key="1">
    <source>
        <dbReference type="EMBL" id="RIA87739.1"/>
    </source>
</evidence>
<accession>A0A397SS42</accession>
<proteinExistence type="predicted"/>
<name>A0A397SS42_9GLOM</name>
<sequence length="173" mass="20253">MSYSIYAQQILNVVQPQGPKQKYGFDMGYAKKALDLTIRADKVDEFVNQIEYFIESIKAELYDQQENVISIHIGDLLRVRHKGRQPNKYKLCGELQKKKIRHVQDITNITNKDYKEEVVANQEENMVARKARNDAAEILVLLSEMGERVNITLRGIDKENKENEEDYRMELEM</sequence>
<dbReference type="OrthoDB" id="2390044at2759"/>
<dbReference type="AlphaFoldDB" id="A0A397SS42"/>